<protein>
    <recommendedName>
        <fullName evidence="14">Bifunctional adenosylcobalamin biosynthesis protein</fullName>
        <ecNumber evidence="14">2.7.1.156</ecNumber>
        <ecNumber evidence="14">2.7.7.62</ecNumber>
    </recommendedName>
</protein>
<evidence type="ECO:0000256" key="13">
    <source>
        <dbReference type="ARBA" id="ARBA00023134"/>
    </source>
</evidence>
<evidence type="ECO:0000256" key="6">
    <source>
        <dbReference type="ARBA" id="ARBA00005159"/>
    </source>
</evidence>
<dbReference type="EMBL" id="JBHUHD010000001">
    <property type="protein sequence ID" value="MFD2138895.1"/>
    <property type="molecule type" value="Genomic_DNA"/>
</dbReference>
<name>A0ABW4YRC9_9HYPH</name>
<comment type="function">
    <text evidence="4 14">Catalyzes ATP-dependent phosphorylation of adenosylcobinamide and addition of GMP to adenosylcobinamide phosphate.</text>
</comment>
<evidence type="ECO:0000256" key="4">
    <source>
        <dbReference type="ARBA" id="ARBA00003889"/>
    </source>
</evidence>
<keyword evidence="13 14" id="KW-0342">GTP-binding</keyword>
<dbReference type="CDD" id="cd00544">
    <property type="entry name" value="CobU"/>
    <property type="match status" value="1"/>
</dbReference>
<dbReference type="GO" id="GO:0043752">
    <property type="term" value="F:adenosylcobinamide kinase activity"/>
    <property type="evidence" value="ECO:0007669"/>
    <property type="project" value="UniProtKB-EC"/>
</dbReference>
<dbReference type="InterPro" id="IPR027417">
    <property type="entry name" value="P-loop_NTPase"/>
</dbReference>
<evidence type="ECO:0000256" key="11">
    <source>
        <dbReference type="ARBA" id="ARBA00022777"/>
    </source>
</evidence>
<evidence type="ECO:0000256" key="1">
    <source>
        <dbReference type="ARBA" id="ARBA00000312"/>
    </source>
</evidence>
<comment type="pathway">
    <text evidence="5 14">Cofactor biosynthesis; adenosylcobalamin biosynthesis; adenosylcobalamin from cob(II)yrinate a,c-diamide: step 6/7.</text>
</comment>
<dbReference type="EC" id="2.7.1.156" evidence="14"/>
<evidence type="ECO:0000256" key="10">
    <source>
        <dbReference type="ARBA" id="ARBA00022741"/>
    </source>
</evidence>
<evidence type="ECO:0000256" key="3">
    <source>
        <dbReference type="ARBA" id="ARBA00001522"/>
    </source>
</evidence>
<keyword evidence="15" id="KW-0548">Nucleotidyltransferase</keyword>
<evidence type="ECO:0000256" key="14">
    <source>
        <dbReference type="PIRNR" id="PIRNR006135"/>
    </source>
</evidence>
<comment type="similarity">
    <text evidence="7 14">Belongs to the CobU/CobP family.</text>
</comment>
<dbReference type="Proteomes" id="UP001597299">
    <property type="component" value="Unassembled WGS sequence"/>
</dbReference>
<dbReference type="PIRSF" id="PIRSF006135">
    <property type="entry name" value="CobU"/>
    <property type="match status" value="1"/>
</dbReference>
<evidence type="ECO:0000313" key="16">
    <source>
        <dbReference type="Proteomes" id="UP001597299"/>
    </source>
</evidence>
<dbReference type="Gene3D" id="3.40.50.300">
    <property type="entry name" value="P-loop containing nucleotide triphosphate hydrolases"/>
    <property type="match status" value="1"/>
</dbReference>
<dbReference type="RefSeq" id="WP_213355360.1">
    <property type="nucleotide sequence ID" value="NZ_JAHBGB010000044.1"/>
</dbReference>
<dbReference type="InterPro" id="IPR003203">
    <property type="entry name" value="CobU/CobP"/>
</dbReference>
<evidence type="ECO:0000256" key="12">
    <source>
        <dbReference type="ARBA" id="ARBA00022840"/>
    </source>
</evidence>
<keyword evidence="8 14" id="KW-0169">Cobalamin biosynthesis</keyword>
<keyword evidence="10 14" id="KW-0547">Nucleotide-binding</keyword>
<evidence type="ECO:0000256" key="9">
    <source>
        <dbReference type="ARBA" id="ARBA00022679"/>
    </source>
</evidence>
<evidence type="ECO:0000256" key="7">
    <source>
        <dbReference type="ARBA" id="ARBA00007490"/>
    </source>
</evidence>
<comment type="catalytic activity">
    <reaction evidence="3">
        <text>adenosylcob(III)inamide + GTP = adenosylcob(III)inamide phosphate + GDP + H(+)</text>
        <dbReference type="Rhea" id="RHEA:15765"/>
        <dbReference type="ChEBI" id="CHEBI:2480"/>
        <dbReference type="ChEBI" id="CHEBI:15378"/>
        <dbReference type="ChEBI" id="CHEBI:37565"/>
        <dbReference type="ChEBI" id="CHEBI:58189"/>
        <dbReference type="ChEBI" id="CHEBI:58502"/>
        <dbReference type="EC" id="2.7.1.156"/>
    </reaction>
</comment>
<dbReference type="GO" id="GO:0008820">
    <property type="term" value="F:cobinamide phosphate guanylyltransferase activity"/>
    <property type="evidence" value="ECO:0007669"/>
    <property type="project" value="UniProtKB-EC"/>
</dbReference>
<gene>
    <name evidence="15" type="primary">cobU</name>
    <name evidence="15" type="ORF">ACFSNC_00635</name>
</gene>
<keyword evidence="9 14" id="KW-0808">Transferase</keyword>
<comment type="caution">
    <text evidence="15">The sequence shown here is derived from an EMBL/GenBank/DDBJ whole genome shotgun (WGS) entry which is preliminary data.</text>
</comment>
<keyword evidence="11 14" id="KW-0418">Kinase</keyword>
<dbReference type="SUPFAM" id="SSF52540">
    <property type="entry name" value="P-loop containing nucleoside triphosphate hydrolases"/>
    <property type="match status" value="1"/>
</dbReference>
<dbReference type="PANTHER" id="PTHR34848">
    <property type="match status" value="1"/>
</dbReference>
<evidence type="ECO:0000313" key="15">
    <source>
        <dbReference type="EMBL" id="MFD2138895.1"/>
    </source>
</evidence>
<reference evidence="16" key="1">
    <citation type="journal article" date="2019" name="Int. J. Syst. Evol. Microbiol.">
        <title>The Global Catalogue of Microorganisms (GCM) 10K type strain sequencing project: providing services to taxonomists for standard genome sequencing and annotation.</title>
        <authorList>
            <consortium name="The Broad Institute Genomics Platform"/>
            <consortium name="The Broad Institute Genome Sequencing Center for Infectious Disease"/>
            <person name="Wu L."/>
            <person name="Ma J."/>
        </authorList>
    </citation>
    <scope>NUCLEOTIDE SEQUENCE [LARGE SCALE GENOMIC DNA]</scope>
    <source>
        <strain evidence="16">CCM 7435</strain>
    </source>
</reference>
<dbReference type="NCBIfam" id="NF004469">
    <property type="entry name" value="PRK05800.1"/>
    <property type="match status" value="1"/>
</dbReference>
<evidence type="ECO:0000256" key="2">
    <source>
        <dbReference type="ARBA" id="ARBA00000711"/>
    </source>
</evidence>
<dbReference type="Pfam" id="PF02283">
    <property type="entry name" value="CobU"/>
    <property type="match status" value="1"/>
</dbReference>
<comment type="pathway">
    <text evidence="6 14">Cofactor biosynthesis; adenosylcobalamin biosynthesis; adenosylcobalamin from cob(II)yrinate a,c-diamide: step 5/7.</text>
</comment>
<comment type="catalytic activity">
    <reaction evidence="2 14">
        <text>adenosylcob(III)inamide phosphate + GTP + H(+) = adenosylcob(III)inamide-GDP + diphosphate</text>
        <dbReference type="Rhea" id="RHEA:22712"/>
        <dbReference type="ChEBI" id="CHEBI:15378"/>
        <dbReference type="ChEBI" id="CHEBI:33019"/>
        <dbReference type="ChEBI" id="CHEBI:37565"/>
        <dbReference type="ChEBI" id="CHEBI:58502"/>
        <dbReference type="ChEBI" id="CHEBI:60487"/>
        <dbReference type="EC" id="2.7.7.62"/>
    </reaction>
</comment>
<proteinExistence type="inferred from homology"/>
<dbReference type="EC" id="2.7.7.62" evidence="14"/>
<organism evidence="15 16">
    <name type="scientific">Ancylobacter oerskovii</name>
    <dbReference type="NCBI Taxonomy" id="459519"/>
    <lineage>
        <taxon>Bacteria</taxon>
        <taxon>Pseudomonadati</taxon>
        <taxon>Pseudomonadota</taxon>
        <taxon>Alphaproteobacteria</taxon>
        <taxon>Hyphomicrobiales</taxon>
        <taxon>Xanthobacteraceae</taxon>
        <taxon>Ancylobacter</taxon>
    </lineage>
</organism>
<evidence type="ECO:0000256" key="5">
    <source>
        <dbReference type="ARBA" id="ARBA00004692"/>
    </source>
</evidence>
<dbReference type="PANTHER" id="PTHR34848:SF1">
    <property type="entry name" value="BIFUNCTIONAL ADENOSYLCOBALAMIN BIOSYNTHESIS PROTEIN COBU"/>
    <property type="match status" value="1"/>
</dbReference>
<accession>A0ABW4YRC9</accession>
<keyword evidence="12 14" id="KW-0067">ATP-binding</keyword>
<comment type="catalytic activity">
    <reaction evidence="1 14">
        <text>adenosylcob(III)inamide + ATP = adenosylcob(III)inamide phosphate + ADP + H(+)</text>
        <dbReference type="Rhea" id="RHEA:15769"/>
        <dbReference type="ChEBI" id="CHEBI:2480"/>
        <dbReference type="ChEBI" id="CHEBI:15378"/>
        <dbReference type="ChEBI" id="CHEBI:30616"/>
        <dbReference type="ChEBI" id="CHEBI:58502"/>
        <dbReference type="ChEBI" id="CHEBI:456216"/>
        <dbReference type="EC" id="2.7.1.156"/>
    </reaction>
</comment>
<evidence type="ECO:0000256" key="8">
    <source>
        <dbReference type="ARBA" id="ARBA00022573"/>
    </source>
</evidence>
<sequence>MPFTLVLGGARSGKSRHAEALVERFPAPWYYLATAQAYDAEMEERIARHRARRGEGWLTVDVPHDLAGALAALPPGAPVLIDCLTLWLTNRLLADADPDMDSAILETALIAHDGPVVAVSNEVGMSIVPENALARRFRDAQGRLNQQLAALADEVTLVVAGIPMKVK</sequence>
<keyword evidence="16" id="KW-1185">Reference proteome</keyword>